<sequence>MIKTYKVKLLPNNKQRTKLFECASVARWAYNFALATQQENYKNGGKFLND</sequence>
<evidence type="ECO:0000259" key="1">
    <source>
        <dbReference type="Pfam" id="PF12323"/>
    </source>
</evidence>
<gene>
    <name evidence="2" type="ORF">SAMN05661008_01798</name>
</gene>
<keyword evidence="3" id="KW-1185">Reference proteome</keyword>
<dbReference type="Proteomes" id="UP000323392">
    <property type="component" value="Unassembled WGS sequence"/>
</dbReference>
<proteinExistence type="predicted"/>
<dbReference type="RefSeq" id="WP_149683767.1">
    <property type="nucleotide sequence ID" value="NZ_FRBG01000019.1"/>
</dbReference>
<dbReference type="EMBL" id="FRBG01000019">
    <property type="protein sequence ID" value="SHL27594.1"/>
    <property type="molecule type" value="Genomic_DNA"/>
</dbReference>
<name>A0ABY1IX38_CLOPD</name>
<comment type="caution">
    <text evidence="2">The sequence shown here is derived from an EMBL/GenBank/DDBJ whole genome shotgun (WGS) entry which is preliminary data.</text>
</comment>
<dbReference type="InterPro" id="IPR021027">
    <property type="entry name" value="Transposase_put_HTH"/>
</dbReference>
<organism evidence="2 3">
    <name type="scientific">Alkalithermobacter thermoalcaliphilus JW-YL-7 = DSM 7308</name>
    <dbReference type="NCBI Taxonomy" id="1121328"/>
    <lineage>
        <taxon>Bacteria</taxon>
        <taxon>Bacillati</taxon>
        <taxon>Bacillota</taxon>
        <taxon>Clostridia</taxon>
        <taxon>Peptostreptococcales</taxon>
        <taxon>Tepidibacteraceae</taxon>
        <taxon>Alkalithermobacter</taxon>
    </lineage>
</organism>
<evidence type="ECO:0000313" key="3">
    <source>
        <dbReference type="Proteomes" id="UP000323392"/>
    </source>
</evidence>
<protein>
    <submittedName>
        <fullName evidence="2">Helix-turn-helix domain-containing protein</fullName>
    </submittedName>
</protein>
<feature type="domain" description="Transposase putative helix-turn-helix" evidence="1">
    <location>
        <begin position="1"/>
        <end position="46"/>
    </location>
</feature>
<accession>A0ABY1IX38</accession>
<feature type="non-terminal residue" evidence="2">
    <location>
        <position position="50"/>
    </location>
</feature>
<reference evidence="2 3" key="1">
    <citation type="submission" date="2016-11" db="EMBL/GenBank/DDBJ databases">
        <authorList>
            <person name="Varghese N."/>
            <person name="Submissions S."/>
        </authorList>
    </citation>
    <scope>NUCLEOTIDE SEQUENCE [LARGE SCALE GENOMIC DNA]</scope>
    <source>
        <strain evidence="2 3">DSM 7308</strain>
    </source>
</reference>
<dbReference type="Pfam" id="PF12323">
    <property type="entry name" value="HTH_OrfB_IS605"/>
    <property type="match status" value="1"/>
</dbReference>
<evidence type="ECO:0000313" key="2">
    <source>
        <dbReference type="EMBL" id="SHL27594.1"/>
    </source>
</evidence>